<reference evidence="1" key="1">
    <citation type="submission" date="2023-07" db="EMBL/GenBank/DDBJ databases">
        <authorList>
            <consortium name="CYATHOMIX"/>
        </authorList>
    </citation>
    <scope>NUCLEOTIDE SEQUENCE</scope>
    <source>
        <strain evidence="1">N/A</strain>
    </source>
</reference>
<sequence>MLWVSLLTLAMACAVEEDLEYLEWTAPWKICKHPDEEVSQFVVRENDVNKTVYATKGKFSFSKRRWRLDGPNMEKATPVSKDEPFAKHYACYKKHGSTSMVRKKWKNNV</sequence>
<comment type="caution">
    <text evidence="1">The sequence shown here is derived from an EMBL/GenBank/DDBJ whole genome shotgun (WGS) entry which is preliminary data.</text>
</comment>
<organism evidence="1 2">
    <name type="scientific">Cylicocyclus nassatus</name>
    <name type="common">Nematode worm</name>
    <dbReference type="NCBI Taxonomy" id="53992"/>
    <lineage>
        <taxon>Eukaryota</taxon>
        <taxon>Metazoa</taxon>
        <taxon>Ecdysozoa</taxon>
        <taxon>Nematoda</taxon>
        <taxon>Chromadorea</taxon>
        <taxon>Rhabditida</taxon>
        <taxon>Rhabditina</taxon>
        <taxon>Rhabditomorpha</taxon>
        <taxon>Strongyloidea</taxon>
        <taxon>Strongylidae</taxon>
        <taxon>Cylicocyclus</taxon>
    </lineage>
</organism>
<proteinExistence type="predicted"/>
<dbReference type="Proteomes" id="UP001176961">
    <property type="component" value="Unassembled WGS sequence"/>
</dbReference>
<dbReference type="AlphaFoldDB" id="A0AA36GRY7"/>
<keyword evidence="2" id="KW-1185">Reference proteome</keyword>
<evidence type="ECO:0000313" key="2">
    <source>
        <dbReference type="Proteomes" id="UP001176961"/>
    </source>
</evidence>
<gene>
    <name evidence="1" type="ORF">CYNAS_LOCUS9210</name>
</gene>
<protein>
    <submittedName>
        <fullName evidence="1">Uncharacterized protein</fullName>
    </submittedName>
</protein>
<evidence type="ECO:0000313" key="1">
    <source>
        <dbReference type="EMBL" id="CAJ0597227.1"/>
    </source>
</evidence>
<dbReference type="EMBL" id="CATQJL010000223">
    <property type="protein sequence ID" value="CAJ0597227.1"/>
    <property type="molecule type" value="Genomic_DNA"/>
</dbReference>
<accession>A0AA36GRY7</accession>
<name>A0AA36GRY7_CYLNA</name>